<keyword evidence="2" id="KW-1185">Reference proteome</keyword>
<gene>
    <name evidence="1" type="ORF">TIRI35C_1354</name>
</gene>
<accession>A0A7G2D9C4</accession>
<evidence type="ECO:0000313" key="2">
    <source>
        <dbReference type="Proteomes" id="UP000516304"/>
    </source>
</evidence>
<evidence type="ECO:0000313" key="1">
    <source>
        <dbReference type="EMBL" id="CAD5244508.1"/>
    </source>
</evidence>
<sequence>MSSPGPFLALKVEPAEEWEEVWDAAWEEAEEWVVEAEWEEAAVGETALLFQHFREYTQQKLKS</sequence>
<dbReference type="AlphaFoldDB" id="A0A7G2D9C4"/>
<dbReference type="Proteomes" id="UP000516304">
    <property type="component" value="Chromosome TIRI35C"/>
</dbReference>
<dbReference type="EMBL" id="LR881183">
    <property type="protein sequence ID" value="CAD5244508.1"/>
    <property type="molecule type" value="Genomic_DNA"/>
</dbReference>
<organism evidence="1 2">
    <name type="scientific">Thermococcus camini</name>
    <dbReference type="NCBI Taxonomy" id="2016373"/>
    <lineage>
        <taxon>Archaea</taxon>
        <taxon>Methanobacteriati</taxon>
        <taxon>Methanobacteriota</taxon>
        <taxon>Thermococci</taxon>
        <taxon>Thermococcales</taxon>
        <taxon>Thermococcaceae</taxon>
        <taxon>Thermococcus</taxon>
    </lineage>
</organism>
<name>A0A7G2D9C4_9EURY</name>
<dbReference type="KEGG" id="tcq:TIRI35C_1354"/>
<reference evidence="1 2" key="1">
    <citation type="submission" date="2020-09" db="EMBL/GenBank/DDBJ databases">
        <authorList>
            <person name="Courtine D."/>
        </authorList>
    </citation>
    <scope>NUCLEOTIDE SEQUENCE [LARGE SCALE GENOMIC DNA]</scope>
    <source>
        <strain evidence="1 2">IRI35c</strain>
    </source>
</reference>
<protein>
    <submittedName>
        <fullName evidence="1">Uncharacterized protein</fullName>
    </submittedName>
</protein>
<proteinExistence type="predicted"/>